<feature type="transmembrane region" description="Helical" evidence="8">
    <location>
        <begin position="350"/>
        <end position="376"/>
    </location>
</feature>
<keyword evidence="3 7" id="KW-0813">Transport</keyword>
<feature type="transmembrane region" description="Helical" evidence="8">
    <location>
        <begin position="54"/>
        <end position="74"/>
    </location>
</feature>
<dbReference type="STRING" id="1117702.AQZ52_05315"/>
<dbReference type="Pfam" id="PF02133">
    <property type="entry name" value="Transp_cyt_pur"/>
    <property type="match status" value="1"/>
</dbReference>
<dbReference type="GO" id="GO:0022857">
    <property type="term" value="F:transmembrane transporter activity"/>
    <property type="evidence" value="ECO:0007669"/>
    <property type="project" value="InterPro"/>
</dbReference>
<accession>A0A117UXI2</accession>
<evidence type="ECO:0000256" key="6">
    <source>
        <dbReference type="ARBA" id="ARBA00023136"/>
    </source>
</evidence>
<feature type="transmembrane region" description="Helical" evidence="8">
    <location>
        <begin position="201"/>
        <end position="220"/>
    </location>
</feature>
<keyword evidence="10" id="KW-1185">Reference proteome</keyword>
<feature type="transmembrane region" description="Helical" evidence="8">
    <location>
        <begin position="136"/>
        <end position="155"/>
    </location>
</feature>
<evidence type="ECO:0000256" key="3">
    <source>
        <dbReference type="ARBA" id="ARBA00022448"/>
    </source>
</evidence>
<evidence type="ECO:0000256" key="1">
    <source>
        <dbReference type="ARBA" id="ARBA00004141"/>
    </source>
</evidence>
<comment type="caution">
    <text evidence="9">The sequence shown here is derived from an EMBL/GenBank/DDBJ whole genome shotgun (WGS) entry which is preliminary data.</text>
</comment>
<dbReference type="AlphaFoldDB" id="A0A117UXI2"/>
<dbReference type="PANTHER" id="PTHR31806:SF1">
    <property type="entry name" value="PURINE-CYTOSINE PERMEASE FCY2-RELATED"/>
    <property type="match status" value="1"/>
</dbReference>
<feature type="transmembrane region" description="Helical" evidence="8">
    <location>
        <begin position="241"/>
        <end position="262"/>
    </location>
</feature>
<reference evidence="9 10" key="1">
    <citation type="submission" date="2015-10" db="EMBL/GenBank/DDBJ databases">
        <title>Draft genome sequence of Novosphingobium fuchskuhlense DSM 25065 isolated from a surface water sample of the southwest basin of Lake Grosse Fuchskuhle.</title>
        <authorList>
            <person name="Ruckert C."/>
            <person name="Winkler A."/>
            <person name="Glaeser J."/>
            <person name="Grossart H.-P."/>
            <person name="Kalinowski J."/>
            <person name="Glaeser S."/>
        </authorList>
    </citation>
    <scope>NUCLEOTIDE SEQUENCE [LARGE SCALE GENOMIC DNA]</scope>
    <source>
        <strain evidence="9 10">FNE08-7</strain>
    </source>
</reference>
<feature type="transmembrane region" description="Helical" evidence="8">
    <location>
        <begin position="282"/>
        <end position="306"/>
    </location>
</feature>
<keyword evidence="4 8" id="KW-0812">Transmembrane</keyword>
<evidence type="ECO:0000256" key="4">
    <source>
        <dbReference type="ARBA" id="ARBA00022692"/>
    </source>
</evidence>
<evidence type="ECO:0000313" key="10">
    <source>
        <dbReference type="Proteomes" id="UP000058012"/>
    </source>
</evidence>
<dbReference type="PIRSF" id="PIRSF002744">
    <property type="entry name" value="Pur-cyt_permease"/>
    <property type="match status" value="1"/>
</dbReference>
<dbReference type="RefSeq" id="WP_067907038.1">
    <property type="nucleotide sequence ID" value="NZ_KQ954244.1"/>
</dbReference>
<dbReference type="GO" id="GO:0005886">
    <property type="term" value="C:plasma membrane"/>
    <property type="evidence" value="ECO:0007669"/>
    <property type="project" value="TreeGrafter"/>
</dbReference>
<dbReference type="Proteomes" id="UP000058012">
    <property type="component" value="Unassembled WGS sequence"/>
</dbReference>
<keyword evidence="5 8" id="KW-1133">Transmembrane helix</keyword>
<gene>
    <name evidence="9" type="ORF">AQZ52_05315</name>
</gene>
<dbReference type="PANTHER" id="PTHR31806">
    <property type="entry name" value="PURINE-CYTOSINE PERMEASE FCY2-RELATED"/>
    <property type="match status" value="1"/>
</dbReference>
<feature type="transmembrane region" description="Helical" evidence="8">
    <location>
        <begin position="94"/>
        <end position="116"/>
    </location>
</feature>
<feature type="transmembrane region" description="Helical" evidence="8">
    <location>
        <begin position="397"/>
        <end position="416"/>
    </location>
</feature>
<feature type="transmembrane region" description="Helical" evidence="8">
    <location>
        <begin position="27"/>
        <end position="48"/>
    </location>
</feature>
<comment type="similarity">
    <text evidence="2 7">Belongs to the purine-cytosine permease (2.A.39) family.</text>
</comment>
<evidence type="ECO:0000313" key="9">
    <source>
        <dbReference type="EMBL" id="KUR72658.1"/>
    </source>
</evidence>
<dbReference type="Gene3D" id="1.10.4160.10">
    <property type="entry name" value="Hydantoin permease"/>
    <property type="match status" value="1"/>
</dbReference>
<keyword evidence="6 7" id="KW-0472">Membrane</keyword>
<feature type="transmembrane region" description="Helical" evidence="8">
    <location>
        <begin position="162"/>
        <end position="181"/>
    </location>
</feature>
<evidence type="ECO:0000256" key="2">
    <source>
        <dbReference type="ARBA" id="ARBA00008974"/>
    </source>
</evidence>
<dbReference type="InterPro" id="IPR001248">
    <property type="entry name" value="Pur-cyt_permease"/>
</dbReference>
<evidence type="ECO:0000256" key="8">
    <source>
        <dbReference type="SAM" id="Phobius"/>
    </source>
</evidence>
<comment type="subcellular location">
    <subcellularLocation>
        <location evidence="1">Membrane</location>
        <topology evidence="1">Multi-pass membrane protein</topology>
    </subcellularLocation>
</comment>
<evidence type="ECO:0000256" key="7">
    <source>
        <dbReference type="PIRNR" id="PIRNR002744"/>
    </source>
</evidence>
<organism evidence="9 10">
    <name type="scientific">Novosphingobium fuchskuhlense</name>
    <dbReference type="NCBI Taxonomy" id="1117702"/>
    <lineage>
        <taxon>Bacteria</taxon>
        <taxon>Pseudomonadati</taxon>
        <taxon>Pseudomonadota</taxon>
        <taxon>Alphaproteobacteria</taxon>
        <taxon>Sphingomonadales</taxon>
        <taxon>Sphingomonadaceae</taxon>
        <taxon>Novosphingobium</taxon>
    </lineage>
</organism>
<dbReference type="EMBL" id="LLZS01000003">
    <property type="protein sequence ID" value="KUR72658.1"/>
    <property type="molecule type" value="Genomic_DNA"/>
</dbReference>
<sequence length="472" mass="51252">MSSASLIEKRSIDYVPLSERHGKVWHLWPIWFAGDANLGTLAIGAIGPMAHLPLIWSLAAIVTGCAFGTFFMAFHSTQGPQMGLPQMIQSRPQFGYMGALLVWIVAIITYFGYNIVCHIIAGQAVHQVTGLAQTTAYVPFGGIAIALAVVGYKWIHVAQRWLSYVMIAALVIFSLGALSHWDQLVALAPAASRTGSLAIKPFMAQFFAAAAYQLSWSIYVSDYSRYLPPKVGVRASFWWTFLGAGIGGAWTMALGAVAVVVSGNADVVAGIVQTGDAIVPHLGVAVLLGALLGLLTISSLNFYGASLTLLSIMDSLSITHAIIRNRLFALSVMFIPTLIIAYLARGAFVVLYSSFLSIIIYLFTPWTAINLIDFYFLRKGHYSINEIFNRDGMYGQWNKSGISAYFIGFMAMVPFFSTDAYIGPIAKMLGGIDVSMLIGLPVSALLYLWFNANYDPARELRQIALADANLPA</sequence>
<proteinExistence type="inferred from homology"/>
<protein>
    <submittedName>
        <fullName evidence="9">Allantoin permease</fullName>
    </submittedName>
</protein>
<evidence type="ECO:0000256" key="5">
    <source>
        <dbReference type="ARBA" id="ARBA00022989"/>
    </source>
</evidence>
<dbReference type="InterPro" id="IPR026030">
    <property type="entry name" value="Pur-cyt_permease_Fcy2/21/22"/>
</dbReference>
<feature type="transmembrane region" description="Helical" evidence="8">
    <location>
        <begin position="428"/>
        <end position="450"/>
    </location>
</feature>
<name>A0A117UXI2_9SPHN</name>
<dbReference type="OrthoDB" id="9809167at2"/>
<feature type="transmembrane region" description="Helical" evidence="8">
    <location>
        <begin position="327"/>
        <end position="344"/>
    </location>
</feature>